<accession>A0A7G7GCV9</accession>
<keyword evidence="7" id="KW-0436">Ligase</keyword>
<feature type="transmembrane region" description="Helical" evidence="5">
    <location>
        <begin position="83"/>
        <end position="104"/>
    </location>
</feature>
<gene>
    <name evidence="7" type="ORF">HUW51_20545</name>
</gene>
<comment type="subcellular location">
    <subcellularLocation>
        <location evidence="1">Membrane</location>
        <topology evidence="1">Multi-pass membrane protein</topology>
    </subcellularLocation>
</comment>
<evidence type="ECO:0000256" key="2">
    <source>
        <dbReference type="ARBA" id="ARBA00022692"/>
    </source>
</evidence>
<feature type="transmembrane region" description="Helical" evidence="5">
    <location>
        <begin position="274"/>
        <end position="295"/>
    </location>
</feature>
<keyword evidence="3 5" id="KW-1133">Transmembrane helix</keyword>
<evidence type="ECO:0000256" key="4">
    <source>
        <dbReference type="ARBA" id="ARBA00023136"/>
    </source>
</evidence>
<dbReference type="GO" id="GO:0016874">
    <property type="term" value="F:ligase activity"/>
    <property type="evidence" value="ECO:0007669"/>
    <property type="project" value="UniProtKB-KW"/>
</dbReference>
<evidence type="ECO:0000313" key="8">
    <source>
        <dbReference type="Proteomes" id="UP000515237"/>
    </source>
</evidence>
<feature type="transmembrane region" description="Helical" evidence="5">
    <location>
        <begin position="161"/>
        <end position="178"/>
    </location>
</feature>
<dbReference type="KEGG" id="aswu:HUW51_20545"/>
<dbReference type="GO" id="GO:0016020">
    <property type="term" value="C:membrane"/>
    <property type="evidence" value="ECO:0007669"/>
    <property type="project" value="UniProtKB-SubCell"/>
</dbReference>
<dbReference type="PANTHER" id="PTHR37422:SF13">
    <property type="entry name" value="LIPOPOLYSACCHARIDE BIOSYNTHESIS PROTEIN PA4999-RELATED"/>
    <property type="match status" value="1"/>
</dbReference>
<evidence type="ECO:0000313" key="7">
    <source>
        <dbReference type="EMBL" id="QNF34993.1"/>
    </source>
</evidence>
<dbReference type="Pfam" id="PF04932">
    <property type="entry name" value="Wzy_C"/>
    <property type="match status" value="1"/>
</dbReference>
<organism evidence="7 8">
    <name type="scientific">Adhaeribacter swui</name>
    <dbReference type="NCBI Taxonomy" id="2086471"/>
    <lineage>
        <taxon>Bacteria</taxon>
        <taxon>Pseudomonadati</taxon>
        <taxon>Bacteroidota</taxon>
        <taxon>Cytophagia</taxon>
        <taxon>Cytophagales</taxon>
        <taxon>Hymenobacteraceae</taxon>
        <taxon>Adhaeribacter</taxon>
    </lineage>
</organism>
<dbReference type="Proteomes" id="UP000515237">
    <property type="component" value="Chromosome"/>
</dbReference>
<proteinExistence type="predicted"/>
<feature type="transmembrane region" description="Helical" evidence="5">
    <location>
        <begin position="43"/>
        <end position="63"/>
    </location>
</feature>
<dbReference type="InterPro" id="IPR007016">
    <property type="entry name" value="O-antigen_ligase-rel_domated"/>
</dbReference>
<reference evidence="7 8" key="1">
    <citation type="journal article" date="2018" name="Int. J. Syst. Evol. Microbiol.">
        <title>Adhaeribacter swui sp. nov., isolated from wet mud.</title>
        <authorList>
            <person name="Kim D.U."/>
            <person name="Kim K.W."/>
            <person name="Kang M.S."/>
            <person name="Kim J.Y."/>
            <person name="Jang J.H."/>
            <person name="Kim M.K."/>
        </authorList>
    </citation>
    <scope>NUCLEOTIDE SEQUENCE [LARGE SCALE GENOMIC DNA]</scope>
    <source>
        <strain evidence="7 8">KCTC 52873</strain>
    </source>
</reference>
<keyword evidence="8" id="KW-1185">Reference proteome</keyword>
<evidence type="ECO:0000256" key="3">
    <source>
        <dbReference type="ARBA" id="ARBA00022989"/>
    </source>
</evidence>
<feature type="transmembrane region" description="Helical" evidence="5">
    <location>
        <begin position="302"/>
        <end position="321"/>
    </location>
</feature>
<dbReference type="PANTHER" id="PTHR37422">
    <property type="entry name" value="TEICHURONIC ACID BIOSYNTHESIS PROTEIN TUAE"/>
    <property type="match status" value="1"/>
</dbReference>
<evidence type="ECO:0000256" key="1">
    <source>
        <dbReference type="ARBA" id="ARBA00004141"/>
    </source>
</evidence>
<keyword evidence="4 5" id="KW-0472">Membrane</keyword>
<feature type="transmembrane region" description="Helical" evidence="5">
    <location>
        <begin position="137"/>
        <end position="154"/>
    </location>
</feature>
<evidence type="ECO:0000259" key="6">
    <source>
        <dbReference type="Pfam" id="PF04932"/>
    </source>
</evidence>
<evidence type="ECO:0000256" key="5">
    <source>
        <dbReference type="SAM" id="Phobius"/>
    </source>
</evidence>
<feature type="transmembrane region" description="Helical" evidence="5">
    <location>
        <begin position="111"/>
        <end position="131"/>
    </location>
</feature>
<sequence>MCFLNFLKGGDFSVVEKVLVKRIPLLIFPLVIGLSPKIQRKNLNAVLITFVISTIAASVVTYFRGVSSFVITPEALTDLAFKVIIHRPYFGLFCAFGILALLFLLHKKINIFLNLLIIVSAAYLLFFIVFIYAKMALVGLFVTAAFLVLLALIYRKYYTYLMILVVTCIVSFVMLYHVNAKVQRYTQSAIINTQNIIQGKGFSYEKYNILIVGSINVRYINWGCAFTILKANYQWVSGVGAGNAQKNLQNCYKDRNTWVYDNRMNAHNQFIQETLYTGIFGLLLFLSSLLVPGVMAYKKNNFLFIAFILIFIFCSLTENILERQIGIFFYAFFNSLLFFNSGQRDSTNIVS</sequence>
<keyword evidence="2 5" id="KW-0812">Transmembrane</keyword>
<dbReference type="AlphaFoldDB" id="A0A7G7GCV9"/>
<dbReference type="InterPro" id="IPR051533">
    <property type="entry name" value="WaaL-like"/>
</dbReference>
<name>A0A7G7GCV9_9BACT</name>
<protein>
    <submittedName>
        <fullName evidence="7">O-antigen ligase family protein</fullName>
    </submittedName>
</protein>
<feature type="domain" description="O-antigen ligase-related" evidence="6">
    <location>
        <begin position="121"/>
        <end position="286"/>
    </location>
</feature>
<dbReference type="EMBL" id="CP055156">
    <property type="protein sequence ID" value="QNF34993.1"/>
    <property type="molecule type" value="Genomic_DNA"/>
</dbReference>
<feature type="transmembrane region" description="Helical" evidence="5">
    <location>
        <begin position="327"/>
        <end position="343"/>
    </location>
</feature>
<dbReference type="RefSeq" id="WP_185271486.1">
    <property type="nucleotide sequence ID" value="NZ_CP055156.1"/>
</dbReference>